<evidence type="ECO:0000313" key="3">
    <source>
        <dbReference type="EMBL" id="PQJ16803.1"/>
    </source>
</evidence>
<sequence>MFRDTLIREALDWKESDLESFKADDKYDYRELPNESNWFTKVRASISNQLYRFFRWLAGGEKAGEYLALFFKSLPYIALALLIYLIARFFLKVNKGGFGFEGTNKNLVNLSEEERIMEEEDIDALITEALAHQDYRLALRYQFILCLKLLREGEWIDWQPQKTNHEYIQEVKDGELKSLMSRVVRIYDYTWYGDFPIDQISYGQALSDYQKLQKYLQTR</sequence>
<reference evidence="4" key="1">
    <citation type="submission" date="2016-11" db="EMBL/GenBank/DDBJ databases">
        <title>Trade-off between light-utilization and light-protection in marine flavobacteria.</title>
        <authorList>
            <person name="Kumagai Y."/>
            <person name="Yoshizawa S."/>
            <person name="Kogure K."/>
        </authorList>
    </citation>
    <scope>NUCLEOTIDE SEQUENCE [LARGE SCALE GENOMIC DNA]</scope>
    <source>
        <strain evidence="4">SG-18</strain>
    </source>
</reference>
<gene>
    <name evidence="3" type="ORF">BST99_06715</name>
</gene>
<comment type="caution">
    <text evidence="3">The sequence shown here is derived from an EMBL/GenBank/DDBJ whole genome shotgun (WGS) entry which is preliminary data.</text>
</comment>
<name>A0A2S7TA32_9FLAO</name>
<keyword evidence="4" id="KW-1185">Reference proteome</keyword>
<dbReference type="AlphaFoldDB" id="A0A2S7TA32"/>
<dbReference type="Proteomes" id="UP000239366">
    <property type="component" value="Unassembled WGS sequence"/>
</dbReference>
<accession>A0A2S7TA32</accession>
<evidence type="ECO:0000259" key="2">
    <source>
        <dbReference type="Pfam" id="PF13559"/>
    </source>
</evidence>
<keyword evidence="1" id="KW-0472">Membrane</keyword>
<protein>
    <recommendedName>
        <fullName evidence="2">Protein-glutamine gamma-glutamyltransferase-like C-terminal domain-containing protein</fullName>
    </recommendedName>
</protein>
<proteinExistence type="predicted"/>
<dbReference type="EMBL" id="MQVX01000001">
    <property type="protein sequence ID" value="PQJ16803.1"/>
    <property type="molecule type" value="Genomic_DNA"/>
</dbReference>
<feature type="transmembrane region" description="Helical" evidence="1">
    <location>
        <begin position="66"/>
        <end position="87"/>
    </location>
</feature>
<evidence type="ECO:0000256" key="1">
    <source>
        <dbReference type="SAM" id="Phobius"/>
    </source>
</evidence>
<feature type="domain" description="Protein-glutamine gamma-glutamyltransferase-like C-terminal" evidence="2">
    <location>
        <begin position="147"/>
        <end position="206"/>
    </location>
</feature>
<keyword evidence="1" id="KW-1133">Transmembrane helix</keyword>
<keyword evidence="1" id="KW-0812">Transmembrane</keyword>
<evidence type="ECO:0000313" key="4">
    <source>
        <dbReference type="Proteomes" id="UP000239366"/>
    </source>
</evidence>
<dbReference type="Pfam" id="PF13559">
    <property type="entry name" value="DUF4129"/>
    <property type="match status" value="1"/>
</dbReference>
<dbReference type="InterPro" id="IPR025403">
    <property type="entry name" value="TgpA-like_C"/>
</dbReference>
<organism evidence="3 4">
    <name type="scientific">Aureicoccus marinus</name>
    <dbReference type="NCBI Taxonomy" id="754435"/>
    <lineage>
        <taxon>Bacteria</taxon>
        <taxon>Pseudomonadati</taxon>
        <taxon>Bacteroidota</taxon>
        <taxon>Flavobacteriia</taxon>
        <taxon>Flavobacteriales</taxon>
        <taxon>Flavobacteriaceae</taxon>
        <taxon>Aureicoccus</taxon>
    </lineage>
</organism>